<dbReference type="OrthoDB" id="6418934at2"/>
<accession>A0A2U1TY62</accession>
<evidence type="ECO:0000313" key="1">
    <source>
        <dbReference type="EMBL" id="PWC14346.1"/>
    </source>
</evidence>
<sequence length="96" mass="11237">MGFAKLLAVVEKSHQDPKSVISLSELSQAIHEIICSEKAKEYKINECFIELRRLVDEIKAIARKQFMDKVRVTELTQYKKTEEELLLKLRSLEKQM</sequence>
<name>A0A2U1TY62_9GAMM</name>
<reference evidence="1 2" key="1">
    <citation type="submission" date="2018-04" db="EMBL/GenBank/DDBJ databases">
        <title>Brenneria corticis sp.nov.</title>
        <authorList>
            <person name="Li Y."/>
        </authorList>
    </citation>
    <scope>NUCLEOTIDE SEQUENCE [LARGE SCALE GENOMIC DNA]</scope>
    <source>
        <strain evidence="1 2">LMG 27715</strain>
    </source>
</reference>
<proteinExistence type="predicted"/>
<dbReference type="AlphaFoldDB" id="A0A2U1TY62"/>
<evidence type="ECO:0000313" key="2">
    <source>
        <dbReference type="Proteomes" id="UP000245138"/>
    </source>
</evidence>
<dbReference type="Proteomes" id="UP000245138">
    <property type="component" value="Unassembled WGS sequence"/>
</dbReference>
<gene>
    <name evidence="1" type="ORF">B4923_05440</name>
</gene>
<organism evidence="1 2">
    <name type="scientific">Brenneria roseae subsp. americana</name>
    <dbReference type="NCBI Taxonomy" id="1508507"/>
    <lineage>
        <taxon>Bacteria</taxon>
        <taxon>Pseudomonadati</taxon>
        <taxon>Pseudomonadota</taxon>
        <taxon>Gammaproteobacteria</taxon>
        <taxon>Enterobacterales</taxon>
        <taxon>Pectobacteriaceae</taxon>
        <taxon>Brenneria</taxon>
    </lineage>
</organism>
<dbReference type="EMBL" id="QDKJ01000003">
    <property type="protein sequence ID" value="PWC14346.1"/>
    <property type="molecule type" value="Genomic_DNA"/>
</dbReference>
<keyword evidence="2" id="KW-1185">Reference proteome</keyword>
<comment type="caution">
    <text evidence="1">The sequence shown here is derived from an EMBL/GenBank/DDBJ whole genome shotgun (WGS) entry which is preliminary data.</text>
</comment>
<dbReference type="RefSeq" id="WP_109053344.1">
    <property type="nucleotide sequence ID" value="NZ_QDKJ01000003.1"/>
</dbReference>
<protein>
    <submittedName>
        <fullName evidence="1">Uncharacterized protein</fullName>
    </submittedName>
</protein>